<name>E5YAX9_BILW3</name>
<dbReference type="STRING" id="563192.HMPREF0179_03350"/>
<dbReference type="InterPro" id="IPR036412">
    <property type="entry name" value="HAD-like_sf"/>
</dbReference>
<reference evidence="1 2" key="1">
    <citation type="submission" date="2010-10" db="EMBL/GenBank/DDBJ databases">
        <authorList>
            <consortium name="The Broad Institute Genome Sequencing Platform"/>
            <person name="Ward D."/>
            <person name="Earl A."/>
            <person name="Feldgarden M."/>
            <person name="Young S.K."/>
            <person name="Gargeya S."/>
            <person name="Zeng Q."/>
            <person name="Alvarado L."/>
            <person name="Berlin A."/>
            <person name="Bochicchio J."/>
            <person name="Chapman S.B."/>
            <person name="Chen Z."/>
            <person name="Freedman E."/>
            <person name="Gellesch M."/>
            <person name="Goldberg J."/>
            <person name="Griggs A."/>
            <person name="Gujja S."/>
            <person name="Heilman E."/>
            <person name="Heiman D."/>
            <person name="Howarth C."/>
            <person name="Mehta T."/>
            <person name="Neiman D."/>
            <person name="Pearson M."/>
            <person name="Roberts A."/>
            <person name="Saif S."/>
            <person name="Shea T."/>
            <person name="Shenoy N."/>
            <person name="Sisk P."/>
            <person name="Stolte C."/>
            <person name="Sykes S."/>
            <person name="White J."/>
            <person name="Yandava C."/>
            <person name="Allen-Vercoe E."/>
            <person name="Sibley C."/>
            <person name="Ambrose C.E."/>
            <person name="Strauss J."/>
            <person name="Daigneault M."/>
            <person name="Haas B."/>
            <person name="Nusbaum C."/>
            <person name="Birren B."/>
        </authorList>
    </citation>
    <scope>NUCLEOTIDE SEQUENCE [LARGE SCALE GENOMIC DNA]</scope>
    <source>
        <strain evidence="1 2">3_1_6</strain>
    </source>
</reference>
<dbReference type="SUPFAM" id="SSF56784">
    <property type="entry name" value="HAD-like"/>
    <property type="match status" value="1"/>
</dbReference>
<dbReference type="Pfam" id="PF12710">
    <property type="entry name" value="HAD"/>
    <property type="match status" value="1"/>
</dbReference>
<evidence type="ECO:0000313" key="2">
    <source>
        <dbReference type="Proteomes" id="UP000006034"/>
    </source>
</evidence>
<dbReference type="Proteomes" id="UP000006034">
    <property type="component" value="Unassembled WGS sequence"/>
</dbReference>
<dbReference type="InterPro" id="IPR050582">
    <property type="entry name" value="HAD-like_SerB"/>
</dbReference>
<gene>
    <name evidence="1" type="ORF">HMPREF0179_03350</name>
</gene>
<proteinExistence type="predicted"/>
<dbReference type="AlphaFoldDB" id="E5YAX9"/>
<reference evidence="1 2" key="2">
    <citation type="submission" date="2013-04" db="EMBL/GenBank/DDBJ databases">
        <title>The Genome Sequence of Bilophila wadsworthia 3_1_6.</title>
        <authorList>
            <consortium name="The Broad Institute Genomics Platform"/>
            <person name="Earl A."/>
            <person name="Ward D."/>
            <person name="Feldgarden M."/>
            <person name="Gevers D."/>
            <person name="Sibley C."/>
            <person name="Strauss J."/>
            <person name="Allen-Vercoe E."/>
            <person name="Walker B."/>
            <person name="Young S."/>
            <person name="Zeng Q."/>
            <person name="Gargeya S."/>
            <person name="Fitzgerald M."/>
            <person name="Haas B."/>
            <person name="Abouelleil A."/>
            <person name="Allen A.W."/>
            <person name="Alvarado L."/>
            <person name="Arachchi H.M."/>
            <person name="Berlin A.M."/>
            <person name="Chapman S.B."/>
            <person name="Gainer-Dewar J."/>
            <person name="Goldberg J."/>
            <person name="Griggs A."/>
            <person name="Gujja S."/>
            <person name="Hansen M."/>
            <person name="Howarth C."/>
            <person name="Imamovic A."/>
            <person name="Ireland A."/>
            <person name="Larimer J."/>
            <person name="McCowan C."/>
            <person name="Murphy C."/>
            <person name="Pearson M."/>
            <person name="Poon T.W."/>
            <person name="Priest M."/>
            <person name="Roberts A."/>
            <person name="Saif S."/>
            <person name="Shea T."/>
            <person name="Sisk P."/>
            <person name="Sykes S."/>
            <person name="Wortman J."/>
            <person name="Nusbaum C."/>
            <person name="Birren B."/>
        </authorList>
    </citation>
    <scope>NUCLEOTIDE SEQUENCE [LARGE SCALE GENOMIC DNA]</scope>
    <source>
        <strain evidence="1 2">3_1_6</strain>
    </source>
</reference>
<dbReference type="InterPro" id="IPR023214">
    <property type="entry name" value="HAD_sf"/>
</dbReference>
<dbReference type="GO" id="GO:0036424">
    <property type="term" value="F:L-phosphoserine phosphatase activity"/>
    <property type="evidence" value="ECO:0007669"/>
    <property type="project" value="TreeGrafter"/>
</dbReference>
<dbReference type="eggNOG" id="COG4359">
    <property type="taxonomic scope" value="Bacteria"/>
</dbReference>
<dbReference type="Gene3D" id="3.40.50.1000">
    <property type="entry name" value="HAD superfamily/HAD-like"/>
    <property type="match status" value="1"/>
</dbReference>
<dbReference type="NCBIfam" id="TIGR01488">
    <property type="entry name" value="HAD-SF-IB"/>
    <property type="match status" value="1"/>
</dbReference>
<accession>E5YAX9</accession>
<dbReference type="HOGENOM" id="CLU_058495_2_0_7"/>
<sequence length="246" mass="26995">MHTDHPFTEKQDVFQLPDFAAGPYSVICDFDGTVTPFDVTDAILERFARPAWKTIEDEWVRGAISARQCMERQIPLIEAPLERLDAFLDTVPVTGGFVEFVRYGRSKGIPLGIVSDGMDYPIKRILNRHGLRHVPVVANRMVYREGAYRLEFPYGREGCASGVCKCGVAEAVSGDGKTLLIGDGLSDCCLARSASFTLARQGKALHRRCAAEGYPYFTYLDFFDILEAFGAPLPKPIAAPAAAPAA</sequence>
<dbReference type="RefSeq" id="WP_016361072.1">
    <property type="nucleotide sequence ID" value="NZ_KE150241.1"/>
</dbReference>
<evidence type="ECO:0000313" key="1">
    <source>
        <dbReference type="EMBL" id="EFV42874.2"/>
    </source>
</evidence>
<organism evidence="1 2">
    <name type="scientific">Bilophila wadsworthia (strain 3_1_6)</name>
    <dbReference type="NCBI Taxonomy" id="563192"/>
    <lineage>
        <taxon>Bacteria</taxon>
        <taxon>Pseudomonadati</taxon>
        <taxon>Thermodesulfobacteriota</taxon>
        <taxon>Desulfovibrionia</taxon>
        <taxon>Desulfovibrionales</taxon>
        <taxon>Desulfovibrionaceae</taxon>
        <taxon>Bilophila</taxon>
    </lineage>
</organism>
<comment type="caution">
    <text evidence="1">The sequence shown here is derived from an EMBL/GenBank/DDBJ whole genome shotgun (WGS) entry which is preliminary data.</text>
</comment>
<dbReference type="OrthoDB" id="9804940at2"/>
<dbReference type="EMBL" id="ADCP02000004">
    <property type="protein sequence ID" value="EFV42874.2"/>
    <property type="molecule type" value="Genomic_DNA"/>
</dbReference>
<dbReference type="PANTHER" id="PTHR43344:SF21">
    <property type="entry name" value="POLYOL PHOSPHATE PHOSPHATASE PYP1"/>
    <property type="match status" value="1"/>
</dbReference>
<keyword evidence="2" id="KW-1185">Reference proteome</keyword>
<dbReference type="PANTHER" id="PTHR43344">
    <property type="entry name" value="PHOSPHOSERINE PHOSPHATASE"/>
    <property type="match status" value="1"/>
</dbReference>
<dbReference type="GO" id="GO:0000287">
    <property type="term" value="F:magnesium ion binding"/>
    <property type="evidence" value="ECO:0007669"/>
    <property type="project" value="TreeGrafter"/>
</dbReference>
<dbReference type="Gene3D" id="3.90.1470.20">
    <property type="match status" value="1"/>
</dbReference>
<dbReference type="GO" id="GO:0005737">
    <property type="term" value="C:cytoplasm"/>
    <property type="evidence" value="ECO:0007669"/>
    <property type="project" value="TreeGrafter"/>
</dbReference>
<dbReference type="GO" id="GO:0006564">
    <property type="term" value="P:L-serine biosynthetic process"/>
    <property type="evidence" value="ECO:0007669"/>
    <property type="project" value="TreeGrafter"/>
</dbReference>
<dbReference type="GeneID" id="78087542"/>
<protein>
    <submittedName>
        <fullName evidence="1">2,3-diketo-5-methylthio-1-phosphopentane phosphatase</fullName>
    </submittedName>
</protein>